<evidence type="ECO:0000313" key="2">
    <source>
        <dbReference type="Proteomes" id="UP001226091"/>
    </source>
</evidence>
<dbReference type="EMBL" id="CP126116">
    <property type="protein sequence ID" value="WHZ59826.1"/>
    <property type="molecule type" value="Genomic_DNA"/>
</dbReference>
<keyword evidence="1" id="KW-0282">Flagellum</keyword>
<keyword evidence="1" id="KW-0966">Cell projection</keyword>
<organism evidence="1 2">
    <name type="scientific">Metabacillus hrfriensis</name>
    <dbReference type="NCBI Taxonomy" id="3048891"/>
    <lineage>
        <taxon>Bacteria</taxon>
        <taxon>Bacillati</taxon>
        <taxon>Bacillota</taxon>
        <taxon>Bacilli</taxon>
        <taxon>Bacillales</taxon>
        <taxon>Bacillaceae</taxon>
        <taxon>Metabacillus</taxon>
    </lineage>
</organism>
<protein>
    <submittedName>
        <fullName evidence="1">Flagellar assembly protein FliH</fullName>
    </submittedName>
</protein>
<evidence type="ECO:0000313" key="1">
    <source>
        <dbReference type="EMBL" id="WHZ59826.1"/>
    </source>
</evidence>
<reference evidence="2" key="1">
    <citation type="journal article" date="2025" name="Aquaculture">
        <title>Assessment of the bioflocculant production and safety properties of Metabacillus hrfriensis sp. nov. based on phenotypic and whole-genome sequencing analysis.</title>
        <authorList>
            <person name="Zhang R."/>
            <person name="Zhao Z."/>
            <person name="Luo L."/>
            <person name="Wang S."/>
            <person name="Guo K."/>
            <person name="Xu W."/>
        </authorList>
    </citation>
    <scope>NUCLEOTIDE SEQUENCE [LARGE SCALE GENOMIC DNA]</scope>
    <source>
        <strain evidence="2">CT-WN-B3</strain>
    </source>
</reference>
<name>A0ACD4RH35_9BACI</name>
<keyword evidence="1" id="KW-0969">Cilium</keyword>
<gene>
    <name evidence="1" type="primary">fliH</name>
    <name evidence="1" type="ORF">QLQ22_11020</name>
</gene>
<dbReference type="Proteomes" id="UP001226091">
    <property type="component" value="Chromosome"/>
</dbReference>
<keyword evidence="2" id="KW-1185">Reference proteome</keyword>
<sequence>MSKLIKSAHAFQQEEAKKSILLQTIDFSPSSNKRENPELSMKAKAFLQQASEEAETLIQKAKAEAQNIRINIEAEQQHWKSEREMQKEEARQEGYLAGLNAGKEEGYMQYISHLEEAREIVQQSKEDYIGKIVSAEETIVKLAVKLAEKLIFIEMEEHPEWFLDLVKKALNEVREYPEIKIFVHPIHYGLVLKQKNELENMLMSKSDLFIFPDDALPEGSCQIESPFGKVDAGIDAQLQQLKQQMLELVGEE</sequence>
<proteinExistence type="predicted"/>
<accession>A0ACD4RH35</accession>